<dbReference type="Proteomes" id="UP000681075">
    <property type="component" value="Unassembled WGS sequence"/>
</dbReference>
<dbReference type="SUPFAM" id="SSF89447">
    <property type="entry name" value="AbrB/MazE/MraZ-like"/>
    <property type="match status" value="1"/>
</dbReference>
<evidence type="ECO:0000256" key="4">
    <source>
        <dbReference type="ARBA" id="ARBA00023015"/>
    </source>
</evidence>
<dbReference type="PANTHER" id="PTHR34701:SF1">
    <property type="entry name" value="TRANSCRIPTIONAL REGULATOR MRAZ"/>
    <property type="match status" value="1"/>
</dbReference>
<dbReference type="EMBL" id="BOPV01000001">
    <property type="protein sequence ID" value="GIL39773.1"/>
    <property type="molecule type" value="Genomic_DNA"/>
</dbReference>
<evidence type="ECO:0000256" key="2">
    <source>
        <dbReference type="ARBA" id="ARBA00022490"/>
    </source>
</evidence>
<keyword evidence="6 7" id="KW-0804">Transcription</keyword>
<comment type="similarity">
    <text evidence="7">Belongs to the MraZ family.</text>
</comment>
<dbReference type="GO" id="GO:0009295">
    <property type="term" value="C:nucleoid"/>
    <property type="evidence" value="ECO:0007669"/>
    <property type="project" value="UniProtKB-SubCell"/>
</dbReference>
<proteinExistence type="inferred from homology"/>
<dbReference type="Pfam" id="PF02381">
    <property type="entry name" value="MraZ"/>
    <property type="match status" value="1"/>
</dbReference>
<evidence type="ECO:0000259" key="8">
    <source>
        <dbReference type="PROSITE" id="PS51740"/>
    </source>
</evidence>
<evidence type="ECO:0000313" key="10">
    <source>
        <dbReference type="Proteomes" id="UP000681075"/>
    </source>
</evidence>
<dbReference type="CDD" id="cd16321">
    <property type="entry name" value="MraZ_C"/>
    <property type="match status" value="1"/>
</dbReference>
<dbReference type="RefSeq" id="WP_420242892.1">
    <property type="nucleotide sequence ID" value="NZ_BOPV01000001.1"/>
</dbReference>
<dbReference type="InterPro" id="IPR035642">
    <property type="entry name" value="MraZ_N"/>
</dbReference>
<keyword evidence="2 7" id="KW-0963">Cytoplasm</keyword>
<keyword evidence="4 7" id="KW-0805">Transcription regulation</keyword>
<name>A0A8S8X8I1_9PROT</name>
<evidence type="ECO:0000313" key="9">
    <source>
        <dbReference type="EMBL" id="GIL39773.1"/>
    </source>
</evidence>
<sequence length="159" mass="16996">MSLLLNTSLFLSTHVNKIDGKGRVSFPASFRAALAARSSQGVVIFKSLHETALEGFTIERLHQMAQALEQLPPFSAQRTALETAIFANTQELAIDKEGRCSLPKDLAALVGITNNEVAFVGKGSTFQIWEPSAHAAALKSATDAVKSGDVEFPKLTGLV</sequence>
<protein>
    <recommendedName>
        <fullName evidence="1 7">Transcriptional regulator MraZ</fullName>
    </recommendedName>
</protein>
<keyword evidence="10" id="KW-1185">Reference proteome</keyword>
<comment type="caution">
    <text evidence="9">The sequence shown here is derived from an EMBL/GenBank/DDBJ whole genome shotgun (WGS) entry which is preliminary data.</text>
</comment>
<dbReference type="InterPro" id="IPR003444">
    <property type="entry name" value="MraZ"/>
</dbReference>
<dbReference type="InterPro" id="IPR035644">
    <property type="entry name" value="MraZ_C"/>
</dbReference>
<dbReference type="AlphaFoldDB" id="A0A8S8X8I1"/>
<evidence type="ECO:0000256" key="1">
    <source>
        <dbReference type="ARBA" id="ARBA00013860"/>
    </source>
</evidence>
<reference evidence="9" key="1">
    <citation type="submission" date="2021-02" db="EMBL/GenBank/DDBJ databases">
        <title>Genome sequence of Rhodospirillales sp. strain TMPK1 isolated from soil.</title>
        <authorList>
            <person name="Nakai R."/>
            <person name="Kusada H."/>
            <person name="Tamaki H."/>
        </authorList>
    </citation>
    <scope>NUCLEOTIDE SEQUENCE</scope>
    <source>
        <strain evidence="9">TMPK1</strain>
    </source>
</reference>
<dbReference type="InterPro" id="IPR038619">
    <property type="entry name" value="MraZ_sf"/>
</dbReference>
<comment type="subunit">
    <text evidence="7">Forms oligomers.</text>
</comment>
<dbReference type="HAMAP" id="MF_01008">
    <property type="entry name" value="MraZ"/>
    <property type="match status" value="1"/>
</dbReference>
<evidence type="ECO:0000256" key="7">
    <source>
        <dbReference type="HAMAP-Rule" id="MF_01008"/>
    </source>
</evidence>
<dbReference type="PANTHER" id="PTHR34701">
    <property type="entry name" value="TRANSCRIPTIONAL REGULATOR MRAZ"/>
    <property type="match status" value="1"/>
</dbReference>
<dbReference type="InterPro" id="IPR007159">
    <property type="entry name" value="SpoVT-AbrB_dom"/>
</dbReference>
<keyword evidence="5 7" id="KW-0238">DNA-binding</keyword>
<dbReference type="InterPro" id="IPR037914">
    <property type="entry name" value="SpoVT-AbrB_sf"/>
</dbReference>
<dbReference type="GO" id="GO:0005737">
    <property type="term" value="C:cytoplasm"/>
    <property type="evidence" value="ECO:0007669"/>
    <property type="project" value="UniProtKB-UniRule"/>
</dbReference>
<dbReference type="PROSITE" id="PS51740">
    <property type="entry name" value="SPOVT_ABRB"/>
    <property type="match status" value="2"/>
</dbReference>
<evidence type="ECO:0000256" key="6">
    <source>
        <dbReference type="ARBA" id="ARBA00023163"/>
    </source>
</evidence>
<dbReference type="CDD" id="cd16320">
    <property type="entry name" value="MraZ_N"/>
    <property type="match status" value="1"/>
</dbReference>
<keyword evidence="3" id="KW-0677">Repeat</keyword>
<feature type="domain" description="SpoVT-AbrB" evidence="8">
    <location>
        <begin position="13"/>
        <end position="60"/>
    </location>
</feature>
<gene>
    <name evidence="7 9" type="primary">mraZ</name>
    <name evidence="9" type="ORF">TMPK1_20100</name>
</gene>
<dbReference type="Gene3D" id="3.40.1550.20">
    <property type="entry name" value="Transcriptional regulator MraZ domain"/>
    <property type="match status" value="1"/>
</dbReference>
<dbReference type="GO" id="GO:0000976">
    <property type="term" value="F:transcription cis-regulatory region binding"/>
    <property type="evidence" value="ECO:0007669"/>
    <property type="project" value="TreeGrafter"/>
</dbReference>
<dbReference type="GO" id="GO:2000143">
    <property type="term" value="P:negative regulation of DNA-templated transcription initiation"/>
    <property type="evidence" value="ECO:0007669"/>
    <property type="project" value="TreeGrafter"/>
</dbReference>
<dbReference type="GO" id="GO:0003700">
    <property type="term" value="F:DNA-binding transcription factor activity"/>
    <property type="evidence" value="ECO:0007669"/>
    <property type="project" value="UniProtKB-UniRule"/>
</dbReference>
<accession>A0A8S8X8I1</accession>
<feature type="domain" description="SpoVT-AbrB" evidence="8">
    <location>
        <begin position="89"/>
        <end position="133"/>
    </location>
</feature>
<organism evidence="9 10">
    <name type="scientific">Roseiterribacter gracilis</name>
    <dbReference type="NCBI Taxonomy" id="2812848"/>
    <lineage>
        <taxon>Bacteria</taxon>
        <taxon>Pseudomonadati</taxon>
        <taxon>Pseudomonadota</taxon>
        <taxon>Alphaproteobacteria</taxon>
        <taxon>Rhodospirillales</taxon>
        <taxon>Roseiterribacteraceae</taxon>
        <taxon>Roseiterribacter</taxon>
    </lineage>
</organism>
<evidence type="ECO:0000256" key="5">
    <source>
        <dbReference type="ARBA" id="ARBA00023125"/>
    </source>
</evidence>
<comment type="subcellular location">
    <subcellularLocation>
        <location evidence="7">Cytoplasm</location>
        <location evidence="7">Nucleoid</location>
    </subcellularLocation>
</comment>
<dbReference type="InterPro" id="IPR020603">
    <property type="entry name" value="MraZ_dom"/>
</dbReference>
<evidence type="ECO:0000256" key="3">
    <source>
        <dbReference type="ARBA" id="ARBA00022737"/>
    </source>
</evidence>